<evidence type="ECO:0000313" key="1">
    <source>
        <dbReference type="EMBL" id="PEN13136.1"/>
    </source>
</evidence>
<evidence type="ECO:0000313" key="2">
    <source>
        <dbReference type="Proteomes" id="UP000220102"/>
    </source>
</evidence>
<dbReference type="EMBL" id="PDEQ01000005">
    <property type="protein sequence ID" value="PEN13136.1"/>
    <property type="molecule type" value="Genomic_DNA"/>
</dbReference>
<comment type="caution">
    <text evidence="1">The sequence shown here is derived from an EMBL/GenBank/DDBJ whole genome shotgun (WGS) entry which is preliminary data.</text>
</comment>
<evidence type="ECO:0008006" key="3">
    <source>
        <dbReference type="Google" id="ProtNLM"/>
    </source>
</evidence>
<sequence length="96" mass="10281">MPYYGLDISKDYLDLVTVDGAIGRFPYTPEGIDDVLDQLTPSTAQLLVLEATGGLEHAVAAALAAVGFPVAVVNPSFCQNVHHPNIKVRCPRDLAF</sequence>
<dbReference type="RefSeq" id="WP_098075728.1">
    <property type="nucleotide sequence ID" value="NZ_PDEQ01000005.1"/>
</dbReference>
<proteinExistence type="predicted"/>
<dbReference type="AlphaFoldDB" id="A0A2A8CWW9"/>
<dbReference type="OrthoDB" id="964423at2"/>
<gene>
    <name evidence="1" type="ORF">CRI94_10840</name>
</gene>
<accession>A0A2A8CWW9</accession>
<name>A0A2A8CWW9_9BACT</name>
<protein>
    <recommendedName>
        <fullName evidence="3">IS110 family transposase</fullName>
    </recommendedName>
</protein>
<reference evidence="1 2" key="1">
    <citation type="submission" date="2017-10" db="EMBL/GenBank/DDBJ databases">
        <title>Draft genome of Longibacter Salinarum.</title>
        <authorList>
            <person name="Goh K.M."/>
            <person name="Shamsir M.S."/>
            <person name="Lim S.W."/>
        </authorList>
    </citation>
    <scope>NUCLEOTIDE SEQUENCE [LARGE SCALE GENOMIC DNA]</scope>
    <source>
        <strain evidence="1 2">KCTC 52045</strain>
    </source>
</reference>
<keyword evidence="2" id="KW-1185">Reference proteome</keyword>
<dbReference type="Proteomes" id="UP000220102">
    <property type="component" value="Unassembled WGS sequence"/>
</dbReference>
<organism evidence="1 2">
    <name type="scientific">Longibacter salinarum</name>
    <dbReference type="NCBI Taxonomy" id="1850348"/>
    <lineage>
        <taxon>Bacteria</taxon>
        <taxon>Pseudomonadati</taxon>
        <taxon>Rhodothermota</taxon>
        <taxon>Rhodothermia</taxon>
        <taxon>Rhodothermales</taxon>
        <taxon>Salisaetaceae</taxon>
        <taxon>Longibacter</taxon>
    </lineage>
</organism>